<keyword evidence="10" id="KW-1185">Reference proteome</keyword>
<sequence>MPSDLTILTKEIDKMLLLNNEIDKKAIENNNFFRSSNVEFALQDALLKKQSKAILIKKIKEQVDLGNPIIKIFSQINNIFIQAKKIAILKNYYSNEDISKKLNMHIYRLSLFIDFVKKTSIAKINELIKKMTEIDIDFKRGYISEEILLNKVTLELIK</sequence>
<comment type="catalytic activity">
    <reaction evidence="7">
        <text>DNA(n) + a 2'-deoxyribonucleoside 5'-triphosphate = DNA(n+1) + diphosphate</text>
        <dbReference type="Rhea" id="RHEA:22508"/>
        <dbReference type="Rhea" id="RHEA-COMP:17339"/>
        <dbReference type="Rhea" id="RHEA-COMP:17340"/>
        <dbReference type="ChEBI" id="CHEBI:33019"/>
        <dbReference type="ChEBI" id="CHEBI:61560"/>
        <dbReference type="ChEBI" id="CHEBI:173112"/>
        <dbReference type="EC" id="2.7.7.7"/>
    </reaction>
</comment>
<dbReference type="Proteomes" id="UP000275883">
    <property type="component" value="Chromosome"/>
</dbReference>
<evidence type="ECO:0000256" key="1">
    <source>
        <dbReference type="ARBA" id="ARBA00012417"/>
    </source>
</evidence>
<evidence type="ECO:0000256" key="5">
    <source>
        <dbReference type="ARBA" id="ARBA00022932"/>
    </source>
</evidence>
<dbReference type="GO" id="GO:0009360">
    <property type="term" value="C:DNA polymerase III complex"/>
    <property type="evidence" value="ECO:0007669"/>
    <property type="project" value="TreeGrafter"/>
</dbReference>
<organism evidence="9 10">
    <name type="scientific">Mycoplasma struthionis</name>
    <dbReference type="NCBI Taxonomy" id="538220"/>
    <lineage>
        <taxon>Bacteria</taxon>
        <taxon>Bacillati</taxon>
        <taxon>Mycoplasmatota</taxon>
        <taxon>Mollicutes</taxon>
        <taxon>Mycoplasmataceae</taxon>
        <taxon>Mycoplasma</taxon>
    </lineage>
</organism>
<evidence type="ECO:0000313" key="10">
    <source>
        <dbReference type="Proteomes" id="UP000275883"/>
    </source>
</evidence>
<dbReference type="AlphaFoldDB" id="A0A3G8LGM0"/>
<name>A0A3G8LGM0_9MOLU</name>
<dbReference type="GO" id="GO:0006261">
    <property type="term" value="P:DNA-templated DNA replication"/>
    <property type="evidence" value="ECO:0007669"/>
    <property type="project" value="TreeGrafter"/>
</dbReference>
<dbReference type="EC" id="2.7.7.7" evidence="1"/>
<dbReference type="Pfam" id="PF21694">
    <property type="entry name" value="DNA_pol3_delta_C"/>
    <property type="match status" value="1"/>
</dbReference>
<evidence type="ECO:0000313" key="9">
    <source>
        <dbReference type="EMBL" id="AZG68833.1"/>
    </source>
</evidence>
<dbReference type="Gene3D" id="1.20.272.10">
    <property type="match status" value="1"/>
</dbReference>
<dbReference type="KEGG" id="mstr:EGN60_02630"/>
<dbReference type="GO" id="GO:0003677">
    <property type="term" value="F:DNA binding"/>
    <property type="evidence" value="ECO:0007669"/>
    <property type="project" value="InterPro"/>
</dbReference>
<dbReference type="SUPFAM" id="SSF48019">
    <property type="entry name" value="post-AAA+ oligomerization domain-like"/>
    <property type="match status" value="1"/>
</dbReference>
<keyword evidence="4" id="KW-0235">DNA replication</keyword>
<keyword evidence="3" id="KW-0548">Nucleotidyltransferase</keyword>
<dbReference type="InterPro" id="IPR048466">
    <property type="entry name" value="DNA_pol3_delta-like_C"/>
</dbReference>
<evidence type="ECO:0000259" key="8">
    <source>
        <dbReference type="Pfam" id="PF21694"/>
    </source>
</evidence>
<evidence type="ECO:0000256" key="4">
    <source>
        <dbReference type="ARBA" id="ARBA00022705"/>
    </source>
</evidence>
<protein>
    <recommendedName>
        <fullName evidence="1">DNA-directed DNA polymerase</fullName>
        <ecNumber evidence="1">2.7.7.7</ecNumber>
    </recommendedName>
</protein>
<reference evidence="9 10" key="1">
    <citation type="submission" date="2018-11" db="EMBL/GenBank/DDBJ databases">
        <title>Genome sequence of Mycoplasma struthionis sp. nov.</title>
        <authorList>
            <person name="Spergser J."/>
        </authorList>
    </citation>
    <scope>NUCLEOTIDE SEQUENCE [LARGE SCALE GENOMIC DNA]</scope>
    <source>
        <strain evidence="9 10">237IA</strain>
    </source>
</reference>
<dbReference type="EMBL" id="CP034044">
    <property type="protein sequence ID" value="AZG68833.1"/>
    <property type="molecule type" value="Genomic_DNA"/>
</dbReference>
<dbReference type="InterPro" id="IPR005790">
    <property type="entry name" value="DNA_polIII_delta"/>
</dbReference>
<dbReference type="PANTHER" id="PTHR34388:SF1">
    <property type="entry name" value="DNA POLYMERASE III SUBUNIT DELTA"/>
    <property type="match status" value="1"/>
</dbReference>
<dbReference type="GO" id="GO:0003887">
    <property type="term" value="F:DNA-directed DNA polymerase activity"/>
    <property type="evidence" value="ECO:0007669"/>
    <property type="project" value="UniProtKB-KW"/>
</dbReference>
<evidence type="ECO:0000256" key="2">
    <source>
        <dbReference type="ARBA" id="ARBA00022679"/>
    </source>
</evidence>
<dbReference type="PANTHER" id="PTHR34388">
    <property type="entry name" value="DNA POLYMERASE III SUBUNIT DELTA"/>
    <property type="match status" value="1"/>
</dbReference>
<comment type="similarity">
    <text evidence="6">Belongs to the DNA polymerase HolA subunit family.</text>
</comment>
<evidence type="ECO:0000256" key="6">
    <source>
        <dbReference type="ARBA" id="ARBA00034754"/>
    </source>
</evidence>
<evidence type="ECO:0000256" key="7">
    <source>
        <dbReference type="ARBA" id="ARBA00049244"/>
    </source>
</evidence>
<dbReference type="RefSeq" id="WP_124724526.1">
    <property type="nucleotide sequence ID" value="NZ_CP034044.1"/>
</dbReference>
<evidence type="ECO:0000256" key="3">
    <source>
        <dbReference type="ARBA" id="ARBA00022695"/>
    </source>
</evidence>
<keyword evidence="5" id="KW-0239">DNA-directed DNA polymerase</keyword>
<proteinExistence type="inferred from homology"/>
<keyword evidence="2" id="KW-0808">Transferase</keyword>
<dbReference type="InterPro" id="IPR008921">
    <property type="entry name" value="DNA_pol3_clamp-load_cplx_C"/>
</dbReference>
<accession>A0A3G8LGM0</accession>
<gene>
    <name evidence="9" type="ORF">EGN60_02630</name>
</gene>
<feature type="domain" description="DNA polymerase III delta subunit-like C-terminal" evidence="8">
    <location>
        <begin position="40"/>
        <end position="154"/>
    </location>
</feature>